<reference evidence="3" key="2">
    <citation type="submission" date="2020-05" db="UniProtKB">
        <authorList>
            <consortium name="EnsemblMetazoa"/>
        </authorList>
    </citation>
    <scope>IDENTIFICATION</scope>
    <source>
        <strain evidence="3">IAEA</strain>
    </source>
</reference>
<organism evidence="3 4">
    <name type="scientific">Glossina brevipalpis</name>
    <dbReference type="NCBI Taxonomy" id="37001"/>
    <lineage>
        <taxon>Eukaryota</taxon>
        <taxon>Metazoa</taxon>
        <taxon>Ecdysozoa</taxon>
        <taxon>Arthropoda</taxon>
        <taxon>Hexapoda</taxon>
        <taxon>Insecta</taxon>
        <taxon>Pterygota</taxon>
        <taxon>Neoptera</taxon>
        <taxon>Endopterygota</taxon>
        <taxon>Diptera</taxon>
        <taxon>Brachycera</taxon>
        <taxon>Muscomorpha</taxon>
        <taxon>Hippoboscoidea</taxon>
        <taxon>Glossinidae</taxon>
        <taxon>Glossina</taxon>
    </lineage>
</organism>
<accession>A0A1A9W488</accession>
<keyword evidence="2" id="KW-1133">Transmembrane helix</keyword>
<dbReference type="VEuPathDB" id="VectorBase:GBRI005742"/>
<reference evidence="4" key="1">
    <citation type="submission" date="2014-03" db="EMBL/GenBank/DDBJ databases">
        <authorList>
            <person name="Aksoy S."/>
            <person name="Warren W."/>
            <person name="Wilson R.K."/>
        </authorList>
    </citation>
    <scope>NUCLEOTIDE SEQUENCE [LARGE SCALE GENOMIC DNA]</scope>
    <source>
        <strain evidence="4">IAEA</strain>
    </source>
</reference>
<feature type="compositionally biased region" description="Basic and acidic residues" evidence="1">
    <location>
        <begin position="13"/>
        <end position="25"/>
    </location>
</feature>
<keyword evidence="2" id="KW-0812">Transmembrane</keyword>
<feature type="compositionally biased region" description="Low complexity" evidence="1">
    <location>
        <begin position="26"/>
        <end position="36"/>
    </location>
</feature>
<keyword evidence="4" id="KW-1185">Reference proteome</keyword>
<feature type="transmembrane region" description="Helical" evidence="2">
    <location>
        <begin position="150"/>
        <end position="169"/>
    </location>
</feature>
<feature type="compositionally biased region" description="Polar residues" evidence="1">
    <location>
        <begin position="1"/>
        <end position="12"/>
    </location>
</feature>
<keyword evidence="2" id="KW-0472">Membrane</keyword>
<evidence type="ECO:0000313" key="4">
    <source>
        <dbReference type="Proteomes" id="UP000091820"/>
    </source>
</evidence>
<evidence type="ECO:0000256" key="1">
    <source>
        <dbReference type="SAM" id="MobiDB-lite"/>
    </source>
</evidence>
<evidence type="ECO:0000256" key="2">
    <source>
        <dbReference type="SAM" id="Phobius"/>
    </source>
</evidence>
<sequence length="194" mass="22328">MKECRPNNNFENGSRETESTNRHESSTATPSSYSESNLDAKLKSKHICSDLPQLKIARKSHEVTNEDLKPGEASVLNVFDNSLETFNMRKSLDSNYLTMNRDKQNRDDELEKITAMEKKENLCCKCSISTGPRTLTCYNMFNYLHEEKSIVIRFLMSTILVLAYGSIFFKNSLRKILPSIELNRNFKTVIPQNE</sequence>
<dbReference type="Proteomes" id="UP000091820">
    <property type="component" value="Unassembled WGS sequence"/>
</dbReference>
<name>A0A1A9W488_9MUSC</name>
<evidence type="ECO:0000313" key="3">
    <source>
        <dbReference type="EnsemblMetazoa" id="GBRI005742-PA"/>
    </source>
</evidence>
<dbReference type="EnsemblMetazoa" id="GBRI005742-RA">
    <property type="protein sequence ID" value="GBRI005742-PA"/>
    <property type="gene ID" value="GBRI005742"/>
</dbReference>
<dbReference type="AlphaFoldDB" id="A0A1A9W488"/>
<proteinExistence type="predicted"/>
<protein>
    <submittedName>
        <fullName evidence="3">Uncharacterized protein</fullName>
    </submittedName>
</protein>
<feature type="region of interest" description="Disordered" evidence="1">
    <location>
        <begin position="1"/>
        <end position="38"/>
    </location>
</feature>